<evidence type="ECO:0000313" key="3">
    <source>
        <dbReference type="Proteomes" id="UP000468735"/>
    </source>
</evidence>
<dbReference type="InterPro" id="IPR051082">
    <property type="entry name" value="Pentapeptide-BTB/POZ_domain"/>
</dbReference>
<dbReference type="Pfam" id="PF00400">
    <property type="entry name" value="WD40"/>
    <property type="match status" value="1"/>
</dbReference>
<reference evidence="2 3" key="1">
    <citation type="submission" date="2019-09" db="EMBL/GenBank/DDBJ databases">
        <title>Actinomadura physcomitrii sp. nov., a novel actinomycete isolated from moss [Physcomitrium sphaericum (Ludw) Fuernr].</title>
        <authorList>
            <person name="Zhuang X."/>
            <person name="Liu C."/>
        </authorList>
    </citation>
    <scope>NUCLEOTIDE SEQUENCE [LARGE SCALE GENOMIC DNA]</scope>
    <source>
        <strain evidence="2 3">HMC1</strain>
    </source>
</reference>
<keyword evidence="3" id="KW-1185">Reference proteome</keyword>
<protein>
    <recommendedName>
        <fullName evidence="4">Pentapeptide repeat-containing protein</fullName>
    </recommendedName>
</protein>
<dbReference type="PANTHER" id="PTHR14136:SF17">
    <property type="entry name" value="BTB_POZ DOMAIN-CONTAINING PROTEIN KCTD9"/>
    <property type="match status" value="1"/>
</dbReference>
<comment type="caution">
    <text evidence="2">The sequence shown here is derived from an EMBL/GenBank/DDBJ whole genome shotgun (WGS) entry which is preliminary data.</text>
</comment>
<evidence type="ECO:0000256" key="1">
    <source>
        <dbReference type="SAM" id="MobiDB-lite"/>
    </source>
</evidence>
<dbReference type="AlphaFoldDB" id="A0A6H9YH70"/>
<dbReference type="SUPFAM" id="SSF141571">
    <property type="entry name" value="Pentapeptide repeat-like"/>
    <property type="match status" value="1"/>
</dbReference>
<name>A0A6H9YH70_9ACTN</name>
<feature type="region of interest" description="Disordered" evidence="1">
    <location>
        <begin position="433"/>
        <end position="466"/>
    </location>
</feature>
<evidence type="ECO:0008006" key="4">
    <source>
        <dbReference type="Google" id="ProtNLM"/>
    </source>
</evidence>
<gene>
    <name evidence="2" type="ORF">F8566_46905</name>
</gene>
<dbReference type="InterPro" id="IPR015943">
    <property type="entry name" value="WD40/YVTN_repeat-like_dom_sf"/>
</dbReference>
<evidence type="ECO:0000313" key="2">
    <source>
        <dbReference type="EMBL" id="KAB2339803.1"/>
    </source>
</evidence>
<dbReference type="OrthoDB" id="57332at2"/>
<dbReference type="RefSeq" id="WP_151570470.1">
    <property type="nucleotide sequence ID" value="NZ_WBMT01000033.1"/>
</dbReference>
<dbReference type="PANTHER" id="PTHR14136">
    <property type="entry name" value="BTB_POZ DOMAIN-CONTAINING PROTEIN KCTD9"/>
    <property type="match status" value="1"/>
</dbReference>
<dbReference type="Proteomes" id="UP000468735">
    <property type="component" value="Unassembled WGS sequence"/>
</dbReference>
<dbReference type="Gene3D" id="2.160.20.80">
    <property type="entry name" value="E3 ubiquitin-protein ligase SopA"/>
    <property type="match status" value="1"/>
</dbReference>
<dbReference type="InterPro" id="IPR001646">
    <property type="entry name" value="5peptide_repeat"/>
</dbReference>
<sequence>MSTDIFGARVISVDPSRRELELRVFTVYYEVAIKTYLAPPERDLGFFFGLLWETARWDGPLGKVVTVDDIDDEWCAANARWFVERVERVAVRNDPPDWEGIYDFYYERDGRWRDEDKLVQADYVVRVTDQRWMQHLKPGDAWGTTWYPVKADHLLSGEAPHIPDLRNAAATLTPFGTEALEQLAFSDDGRYLAGCTDEGGLVVYETAGWTEHSRVSVEDGAFMPRLMWVPGRHVVTYRGTDPSDSPQQAYDVDARALVDVPAEDGVARSRSGRYRVEYGHADGLDFVAGNADPRHVGVTSEELSVECVDFTRDESRLYAAGMTRDVYALDPSTGQVLDVFENVAARVWSLAVSPDGAYLAVGGPPPDSNHEDHEIRIIRVRDHQVATRHTLGTFVTQLAWSPVDDCLVATVCDDSEDGELHVLRVGLPSEPPPRFYAEIPPEAPEPQAAPAADPAPAPEYEEDKLDPERIRAMAEAGDPLTRGELVELAQEHARWLATGGNEAAGRGWTWQVLIVAGLPVALYNGPEGDDGIQATIRSESIETGTDLRGFVLPFADLTAIFGEKLDLSNADLRGATITDAHLPNVSLRNADLSYADLSRSNLRGADLTGAKLIGTDLENTDLTDADLTNADLTGAKVPGTFFIGTRLDGAKGVPF</sequence>
<dbReference type="Pfam" id="PF00805">
    <property type="entry name" value="Pentapeptide"/>
    <property type="match status" value="1"/>
</dbReference>
<proteinExistence type="predicted"/>
<dbReference type="InterPro" id="IPR001680">
    <property type="entry name" value="WD40_rpt"/>
</dbReference>
<dbReference type="SUPFAM" id="SSF69322">
    <property type="entry name" value="Tricorn protease domain 2"/>
    <property type="match status" value="1"/>
</dbReference>
<dbReference type="EMBL" id="WBMT01000033">
    <property type="protein sequence ID" value="KAB2339803.1"/>
    <property type="molecule type" value="Genomic_DNA"/>
</dbReference>
<organism evidence="2 3">
    <name type="scientific">Actinomadura rudentiformis</name>
    <dbReference type="NCBI Taxonomy" id="359158"/>
    <lineage>
        <taxon>Bacteria</taxon>
        <taxon>Bacillati</taxon>
        <taxon>Actinomycetota</taxon>
        <taxon>Actinomycetes</taxon>
        <taxon>Streptosporangiales</taxon>
        <taxon>Thermomonosporaceae</taxon>
        <taxon>Actinomadura</taxon>
    </lineage>
</organism>
<accession>A0A6H9YH70</accession>
<feature type="compositionally biased region" description="Low complexity" evidence="1">
    <location>
        <begin position="437"/>
        <end position="454"/>
    </location>
</feature>
<dbReference type="Gene3D" id="2.130.10.10">
    <property type="entry name" value="YVTN repeat-like/Quinoprotein amine dehydrogenase"/>
    <property type="match status" value="1"/>
</dbReference>